<evidence type="ECO:0000256" key="6">
    <source>
        <dbReference type="ARBA" id="ARBA00048576"/>
    </source>
</evidence>
<reference evidence="8" key="1">
    <citation type="journal article" date="2019" name="Int. J. Syst. Evol. Microbiol.">
        <title>The Global Catalogue of Microorganisms (GCM) 10K type strain sequencing project: providing services to taxonomists for standard genome sequencing and annotation.</title>
        <authorList>
            <consortium name="The Broad Institute Genomics Platform"/>
            <consortium name="The Broad Institute Genome Sequencing Center for Infectious Disease"/>
            <person name="Wu L."/>
            <person name="Ma J."/>
        </authorList>
    </citation>
    <scope>NUCLEOTIDE SEQUENCE [LARGE SCALE GENOMIC DNA]</scope>
    <source>
        <strain evidence="8">JCM 4788</strain>
    </source>
</reference>
<dbReference type="Proteomes" id="UP001500879">
    <property type="component" value="Unassembled WGS sequence"/>
</dbReference>
<dbReference type="EC" id="2.3.1.184" evidence="1"/>
<keyword evidence="8" id="KW-1185">Reference proteome</keyword>
<name>A0ABP3IB57_9ACTN</name>
<evidence type="ECO:0000256" key="5">
    <source>
        <dbReference type="ARBA" id="ARBA00022929"/>
    </source>
</evidence>
<comment type="catalytic activity">
    <reaction evidence="6">
        <text>a fatty acyl-[ACP] + S-adenosyl-L-methionine = an N-acyl-L-homoserine lactone + S-methyl-5'-thioadenosine + holo-[ACP] + H(+)</text>
        <dbReference type="Rhea" id="RHEA:10096"/>
        <dbReference type="Rhea" id="RHEA-COMP:9685"/>
        <dbReference type="Rhea" id="RHEA-COMP:14125"/>
        <dbReference type="ChEBI" id="CHEBI:15378"/>
        <dbReference type="ChEBI" id="CHEBI:17509"/>
        <dbReference type="ChEBI" id="CHEBI:55474"/>
        <dbReference type="ChEBI" id="CHEBI:59789"/>
        <dbReference type="ChEBI" id="CHEBI:64479"/>
        <dbReference type="ChEBI" id="CHEBI:138651"/>
        <dbReference type="EC" id="2.3.1.184"/>
    </reaction>
</comment>
<dbReference type="EMBL" id="BAAABX010000012">
    <property type="protein sequence ID" value="GAA0394228.1"/>
    <property type="molecule type" value="Genomic_DNA"/>
</dbReference>
<evidence type="ECO:0000256" key="4">
    <source>
        <dbReference type="ARBA" id="ARBA00022691"/>
    </source>
</evidence>
<dbReference type="InterPro" id="IPR016181">
    <property type="entry name" value="Acyl_CoA_acyltransferase"/>
</dbReference>
<dbReference type="PANTHER" id="PTHR39322">
    <property type="entry name" value="ACYL-HOMOSERINE-LACTONE SYNTHASE"/>
    <property type="match status" value="1"/>
</dbReference>
<protein>
    <recommendedName>
        <fullName evidence="1">acyl-homoserine-lactone synthase</fullName>
        <ecNumber evidence="1">2.3.1.184</ecNumber>
    </recommendedName>
</protein>
<dbReference type="SUPFAM" id="SSF55729">
    <property type="entry name" value="Acyl-CoA N-acyltransferases (Nat)"/>
    <property type="match status" value="1"/>
</dbReference>
<keyword evidence="2" id="KW-0673">Quorum sensing</keyword>
<evidence type="ECO:0000313" key="7">
    <source>
        <dbReference type="EMBL" id="GAA0394228.1"/>
    </source>
</evidence>
<accession>A0ABP3IB57</accession>
<keyword evidence="5" id="KW-0071">Autoinducer synthesis</keyword>
<keyword evidence="4" id="KW-0949">S-adenosyl-L-methionine</keyword>
<comment type="caution">
    <text evidence="7">The sequence shown here is derived from an EMBL/GenBank/DDBJ whole genome shotgun (WGS) entry which is preliminary data.</text>
</comment>
<dbReference type="PROSITE" id="PS51187">
    <property type="entry name" value="AUTOINDUCER_SYNTH_2"/>
    <property type="match status" value="1"/>
</dbReference>
<evidence type="ECO:0000313" key="8">
    <source>
        <dbReference type="Proteomes" id="UP001500879"/>
    </source>
</evidence>
<dbReference type="InterPro" id="IPR001690">
    <property type="entry name" value="Autoind_synthase"/>
</dbReference>
<dbReference type="PANTHER" id="PTHR39322:SF1">
    <property type="entry name" value="ISOVALERYL-HOMOSERINE LACTONE SYNTHASE"/>
    <property type="match status" value="1"/>
</dbReference>
<evidence type="ECO:0000256" key="2">
    <source>
        <dbReference type="ARBA" id="ARBA00022654"/>
    </source>
</evidence>
<evidence type="ECO:0000256" key="3">
    <source>
        <dbReference type="ARBA" id="ARBA00022679"/>
    </source>
</evidence>
<dbReference type="InterPro" id="IPR018311">
    <property type="entry name" value="Autoind_synth_CS"/>
</dbReference>
<dbReference type="PRINTS" id="PR01549">
    <property type="entry name" value="AUTOINDCRSYN"/>
</dbReference>
<dbReference type="Gene3D" id="3.40.630.30">
    <property type="match status" value="1"/>
</dbReference>
<keyword evidence="3" id="KW-0808">Transferase</keyword>
<evidence type="ECO:0000256" key="1">
    <source>
        <dbReference type="ARBA" id="ARBA00012340"/>
    </source>
</evidence>
<dbReference type="Pfam" id="PF00765">
    <property type="entry name" value="Autoind_synth"/>
    <property type="match status" value="1"/>
</dbReference>
<organism evidence="7 8">
    <name type="scientific">Streptomyces luteireticuli</name>
    <dbReference type="NCBI Taxonomy" id="173858"/>
    <lineage>
        <taxon>Bacteria</taxon>
        <taxon>Bacillati</taxon>
        <taxon>Actinomycetota</taxon>
        <taxon>Actinomycetes</taxon>
        <taxon>Kitasatosporales</taxon>
        <taxon>Streptomycetaceae</taxon>
        <taxon>Streptomyces</taxon>
    </lineage>
</organism>
<proteinExistence type="predicted"/>
<sequence length="200" mass="21497">MTGRPGDPGMTPALLEQMFRLRYEVFHQRLGWEVSGEGGLERDRFDELDPVYVIARHRADHTVVGCVRLLPTTGPYMLRDVDAFQPALAGHPAPRSPRIWEISRLAGTSPNGPTTTADAISRPAEAGLGPIPRALLTAVGDYAAGHGIDRFVTLSGLRVERRANASGIPSTRLGMQRPTRIGTVLCTAYSVSATALAALS</sequence>
<gene>
    <name evidence="7" type="primary">abaI</name>
    <name evidence="7" type="ORF">GCM10010357_13930</name>
</gene>
<dbReference type="PROSITE" id="PS00949">
    <property type="entry name" value="AUTOINDUCER_SYNTH_1"/>
    <property type="match status" value="1"/>
</dbReference>